<sequence>MIAVFRKEINSFFASPIGYLVIGLFLVINGLFLWVFKGEYNILDSGFASLEPFFTLAPWIFLFLIPAITMKSFSEEIRQGTLELLLTKPLSTVQLVLGKYFGALFLVLLALLPTLLYVVAIWKLGAAGNNPDSGVIIGSYFGLIFLGACYAAIGIFASILSPNQIVSFILAVFLCFIAYFAFEALANLNLFNGGAFGIEDLGINAHYESISRGIIDTRDTIYFLSFIFLFLALTNLSLISKKSVKA</sequence>
<dbReference type="RefSeq" id="WP_097057331.1">
    <property type="nucleotide sequence ID" value="NZ_OCMF01000006.1"/>
</dbReference>
<keyword evidence="5 6" id="KW-0472">Membrane</keyword>
<accession>A0A285X963</accession>
<name>A0A285X963_9FLAO</name>
<organism evidence="7 8">
    <name type="scientific">Salinimicrobium sediminis</name>
    <dbReference type="NCBI Taxonomy" id="1343891"/>
    <lineage>
        <taxon>Bacteria</taxon>
        <taxon>Pseudomonadati</taxon>
        <taxon>Bacteroidota</taxon>
        <taxon>Flavobacteriia</taxon>
        <taxon>Flavobacteriales</taxon>
        <taxon>Flavobacteriaceae</taxon>
        <taxon>Salinimicrobium</taxon>
    </lineage>
</organism>
<evidence type="ECO:0000256" key="5">
    <source>
        <dbReference type="ARBA" id="ARBA00023136"/>
    </source>
</evidence>
<feature type="transmembrane region" description="Helical" evidence="6">
    <location>
        <begin position="165"/>
        <end position="182"/>
    </location>
</feature>
<dbReference type="GO" id="GO:0140359">
    <property type="term" value="F:ABC-type transporter activity"/>
    <property type="evidence" value="ECO:0007669"/>
    <property type="project" value="InterPro"/>
</dbReference>
<keyword evidence="4 6" id="KW-1133">Transmembrane helix</keyword>
<dbReference type="Proteomes" id="UP000219193">
    <property type="component" value="Unassembled WGS sequence"/>
</dbReference>
<dbReference type="AlphaFoldDB" id="A0A285X963"/>
<evidence type="ECO:0000256" key="2">
    <source>
        <dbReference type="ARBA" id="ARBA00022475"/>
    </source>
</evidence>
<evidence type="ECO:0000256" key="4">
    <source>
        <dbReference type="ARBA" id="ARBA00022989"/>
    </source>
</evidence>
<dbReference type="GO" id="GO:0005886">
    <property type="term" value="C:plasma membrane"/>
    <property type="evidence" value="ECO:0007669"/>
    <property type="project" value="UniProtKB-SubCell"/>
</dbReference>
<evidence type="ECO:0000256" key="1">
    <source>
        <dbReference type="ARBA" id="ARBA00004651"/>
    </source>
</evidence>
<keyword evidence="8" id="KW-1185">Reference proteome</keyword>
<evidence type="ECO:0000313" key="7">
    <source>
        <dbReference type="EMBL" id="SOC81546.1"/>
    </source>
</evidence>
<reference evidence="8" key="1">
    <citation type="submission" date="2017-09" db="EMBL/GenBank/DDBJ databases">
        <authorList>
            <person name="Varghese N."/>
            <person name="Submissions S."/>
        </authorList>
    </citation>
    <scope>NUCLEOTIDE SEQUENCE [LARGE SCALE GENOMIC DNA]</scope>
    <source>
        <strain evidence="8">CGMCC 1.12641</strain>
    </source>
</reference>
<feature type="transmembrane region" description="Helical" evidence="6">
    <location>
        <begin position="56"/>
        <end position="74"/>
    </location>
</feature>
<comment type="subcellular location">
    <subcellularLocation>
        <location evidence="1">Cell membrane</location>
        <topology evidence="1">Multi-pass membrane protein</topology>
    </subcellularLocation>
</comment>
<evidence type="ECO:0000256" key="3">
    <source>
        <dbReference type="ARBA" id="ARBA00022692"/>
    </source>
</evidence>
<dbReference type="NCBIfam" id="TIGR03518">
    <property type="entry name" value="ABC_perm_GldF"/>
    <property type="match status" value="1"/>
</dbReference>
<proteinExistence type="predicted"/>
<feature type="transmembrane region" description="Helical" evidence="6">
    <location>
        <begin position="12"/>
        <end position="36"/>
    </location>
</feature>
<feature type="transmembrane region" description="Helical" evidence="6">
    <location>
        <begin position="221"/>
        <end position="239"/>
    </location>
</feature>
<gene>
    <name evidence="7" type="ORF">SAMN06296241_3125</name>
</gene>
<dbReference type="InterPro" id="IPR051449">
    <property type="entry name" value="ABC-2_transporter_component"/>
</dbReference>
<dbReference type="PANTHER" id="PTHR30294:SF29">
    <property type="entry name" value="MULTIDRUG ABC TRANSPORTER PERMEASE YBHS-RELATED"/>
    <property type="match status" value="1"/>
</dbReference>
<dbReference type="Pfam" id="PF12679">
    <property type="entry name" value="ABC2_membrane_2"/>
    <property type="match status" value="1"/>
</dbReference>
<keyword evidence="3 6" id="KW-0812">Transmembrane</keyword>
<dbReference type="EMBL" id="OCMF01000006">
    <property type="protein sequence ID" value="SOC81546.1"/>
    <property type="molecule type" value="Genomic_DNA"/>
</dbReference>
<dbReference type="OrthoDB" id="9794512at2"/>
<keyword evidence="2" id="KW-1003">Cell membrane</keyword>
<dbReference type="PANTHER" id="PTHR30294">
    <property type="entry name" value="MEMBRANE COMPONENT OF ABC TRANSPORTER YHHJ-RELATED"/>
    <property type="match status" value="1"/>
</dbReference>
<evidence type="ECO:0000256" key="6">
    <source>
        <dbReference type="SAM" id="Phobius"/>
    </source>
</evidence>
<protein>
    <submittedName>
        <fullName evidence="7">Protein involved in gliding motility GldF</fullName>
    </submittedName>
</protein>
<feature type="transmembrane region" description="Helical" evidence="6">
    <location>
        <begin position="95"/>
        <end position="122"/>
    </location>
</feature>
<dbReference type="InterPro" id="IPR019860">
    <property type="entry name" value="Motility-assoc_ABC_perm_GldF"/>
</dbReference>
<feature type="transmembrane region" description="Helical" evidence="6">
    <location>
        <begin position="134"/>
        <end position="153"/>
    </location>
</feature>
<evidence type="ECO:0000313" key="8">
    <source>
        <dbReference type="Proteomes" id="UP000219193"/>
    </source>
</evidence>